<dbReference type="AlphaFoldDB" id="A0A2I1D3B1"/>
<dbReference type="SUPFAM" id="SSF144232">
    <property type="entry name" value="HIT/MYND zinc finger-like"/>
    <property type="match status" value="1"/>
</dbReference>
<feature type="domain" description="MYND-type" evidence="5">
    <location>
        <begin position="43"/>
        <end position="81"/>
    </location>
</feature>
<evidence type="ECO:0000256" key="4">
    <source>
        <dbReference type="PROSITE-ProRule" id="PRU00134"/>
    </source>
</evidence>
<evidence type="ECO:0000256" key="2">
    <source>
        <dbReference type="ARBA" id="ARBA00022771"/>
    </source>
</evidence>
<reference evidence="6" key="1">
    <citation type="submission" date="2016-12" db="EMBL/GenBank/DDBJ databases">
        <title>The genomes of Aspergillus section Nigri reveals drivers in fungal speciation.</title>
        <authorList>
            <consortium name="DOE Joint Genome Institute"/>
            <person name="Vesth T.C."/>
            <person name="Nybo J."/>
            <person name="Theobald S."/>
            <person name="Brandl J."/>
            <person name="Frisvad J.C."/>
            <person name="Nielsen K.F."/>
            <person name="Lyhne E.K."/>
            <person name="Kogle M.E."/>
            <person name="Kuo A."/>
            <person name="Riley R."/>
            <person name="Clum A."/>
            <person name="Nolan M."/>
            <person name="Lipzen A."/>
            <person name="Salamov A."/>
            <person name="Henrissat B."/>
            <person name="Wiebenga A."/>
            <person name="De vries R.P."/>
            <person name="Grigoriev I.V."/>
            <person name="Mortensen U.H."/>
            <person name="Andersen M.R."/>
            <person name="Baker S.E."/>
        </authorList>
    </citation>
    <scope>NUCLEOTIDE SEQUENCE</scope>
    <source>
        <strain evidence="6">IBT 28561</strain>
    </source>
</reference>
<evidence type="ECO:0000256" key="3">
    <source>
        <dbReference type="ARBA" id="ARBA00022833"/>
    </source>
</evidence>
<keyword evidence="7" id="KW-1185">Reference proteome</keyword>
<dbReference type="PROSITE" id="PS01360">
    <property type="entry name" value="ZF_MYND_1"/>
    <property type="match status" value="1"/>
</dbReference>
<dbReference type="RefSeq" id="XP_024692965.1">
    <property type="nucleotide sequence ID" value="XM_024832836.1"/>
</dbReference>
<dbReference type="InterPro" id="IPR002893">
    <property type="entry name" value="Znf_MYND"/>
</dbReference>
<gene>
    <name evidence="6" type="ORF">P168DRAFT_157514</name>
</gene>
<dbReference type="Gene3D" id="6.10.140.2220">
    <property type="match status" value="1"/>
</dbReference>
<keyword evidence="2 4" id="KW-0863">Zinc-finger</keyword>
<accession>A0A2I1D3B1</accession>
<dbReference type="GeneID" id="36540359"/>
<dbReference type="Pfam" id="PF01753">
    <property type="entry name" value="zf-MYND"/>
    <property type="match status" value="1"/>
</dbReference>
<sequence>MVHEGARADEIKLGCPASLRVLHRISTPHHFFTRASNMTLRFCRPCGERKIPDTLCQACRARYYCSRECQQTDQVRHRSECVPSVPVEGATSIDWKVHLSSTVQQFEQEALLRRGVTKEPPAVLDPW</sequence>
<organism evidence="6 7">
    <name type="scientific">Aspergillus campestris (strain IBT 28561)</name>
    <dbReference type="NCBI Taxonomy" id="1392248"/>
    <lineage>
        <taxon>Eukaryota</taxon>
        <taxon>Fungi</taxon>
        <taxon>Dikarya</taxon>
        <taxon>Ascomycota</taxon>
        <taxon>Pezizomycotina</taxon>
        <taxon>Eurotiomycetes</taxon>
        <taxon>Eurotiomycetidae</taxon>
        <taxon>Eurotiales</taxon>
        <taxon>Aspergillaceae</taxon>
        <taxon>Aspergillus</taxon>
        <taxon>Aspergillus subgen. Circumdati</taxon>
    </lineage>
</organism>
<keyword evidence="1" id="KW-0479">Metal-binding</keyword>
<name>A0A2I1D3B1_ASPC2</name>
<evidence type="ECO:0000313" key="6">
    <source>
        <dbReference type="EMBL" id="PKY04371.1"/>
    </source>
</evidence>
<evidence type="ECO:0000256" key="1">
    <source>
        <dbReference type="ARBA" id="ARBA00022723"/>
    </source>
</evidence>
<evidence type="ECO:0000313" key="7">
    <source>
        <dbReference type="Proteomes" id="UP000234254"/>
    </source>
</evidence>
<dbReference type="EMBL" id="MSFM01000006">
    <property type="protein sequence ID" value="PKY04371.1"/>
    <property type="molecule type" value="Genomic_DNA"/>
</dbReference>
<dbReference type="Proteomes" id="UP000234254">
    <property type="component" value="Unassembled WGS sequence"/>
</dbReference>
<dbReference type="VEuPathDB" id="FungiDB:P168DRAFT_157514"/>
<dbReference type="OrthoDB" id="432970at2759"/>
<protein>
    <recommendedName>
        <fullName evidence="5">MYND-type domain-containing protein</fullName>
    </recommendedName>
</protein>
<keyword evidence="3" id="KW-0862">Zinc</keyword>
<dbReference type="PROSITE" id="PS50865">
    <property type="entry name" value="ZF_MYND_2"/>
    <property type="match status" value="1"/>
</dbReference>
<evidence type="ECO:0000259" key="5">
    <source>
        <dbReference type="PROSITE" id="PS50865"/>
    </source>
</evidence>
<comment type="caution">
    <text evidence="6">The sequence shown here is derived from an EMBL/GenBank/DDBJ whole genome shotgun (WGS) entry which is preliminary data.</text>
</comment>
<dbReference type="GO" id="GO:0008270">
    <property type="term" value="F:zinc ion binding"/>
    <property type="evidence" value="ECO:0007669"/>
    <property type="project" value="UniProtKB-KW"/>
</dbReference>
<proteinExistence type="predicted"/>